<dbReference type="EMBL" id="NQVE01000034">
    <property type="protein sequence ID" value="RAL52410.1"/>
    <property type="molecule type" value="Genomic_DNA"/>
</dbReference>
<evidence type="ECO:0000256" key="1">
    <source>
        <dbReference type="SAM" id="MobiDB-lite"/>
    </source>
</evidence>
<accession>A0A328E4I2</accession>
<dbReference type="Proteomes" id="UP000249390">
    <property type="component" value="Unassembled WGS sequence"/>
</dbReference>
<reference evidence="2 3" key="1">
    <citation type="submission" date="2018-06" db="EMBL/GenBank/DDBJ databases">
        <title>The Genome of Cuscuta australis (Dodder) Provides Insight into the Evolution of Plant Parasitism.</title>
        <authorList>
            <person name="Liu H."/>
        </authorList>
    </citation>
    <scope>NUCLEOTIDE SEQUENCE [LARGE SCALE GENOMIC DNA]</scope>
    <source>
        <strain evidence="3">cv. Yunnan</strain>
        <tissue evidence="2">Vines</tissue>
    </source>
</reference>
<gene>
    <name evidence="2" type="ORF">DM860_007267</name>
</gene>
<dbReference type="AlphaFoldDB" id="A0A328E4I2"/>
<feature type="region of interest" description="Disordered" evidence="1">
    <location>
        <begin position="1"/>
        <end position="21"/>
    </location>
</feature>
<protein>
    <submittedName>
        <fullName evidence="2">Uncharacterized protein</fullName>
    </submittedName>
</protein>
<keyword evidence="3" id="KW-1185">Reference proteome</keyword>
<comment type="caution">
    <text evidence="2">The sequence shown here is derived from an EMBL/GenBank/DDBJ whole genome shotgun (WGS) entry which is preliminary data.</text>
</comment>
<evidence type="ECO:0000313" key="3">
    <source>
        <dbReference type="Proteomes" id="UP000249390"/>
    </source>
</evidence>
<evidence type="ECO:0000313" key="2">
    <source>
        <dbReference type="EMBL" id="RAL52410.1"/>
    </source>
</evidence>
<organism evidence="2 3">
    <name type="scientific">Cuscuta australis</name>
    <dbReference type="NCBI Taxonomy" id="267555"/>
    <lineage>
        <taxon>Eukaryota</taxon>
        <taxon>Viridiplantae</taxon>
        <taxon>Streptophyta</taxon>
        <taxon>Embryophyta</taxon>
        <taxon>Tracheophyta</taxon>
        <taxon>Spermatophyta</taxon>
        <taxon>Magnoliopsida</taxon>
        <taxon>eudicotyledons</taxon>
        <taxon>Gunneridae</taxon>
        <taxon>Pentapetalae</taxon>
        <taxon>asterids</taxon>
        <taxon>lamiids</taxon>
        <taxon>Solanales</taxon>
        <taxon>Convolvulaceae</taxon>
        <taxon>Cuscuteae</taxon>
        <taxon>Cuscuta</taxon>
        <taxon>Cuscuta subgen. Grammica</taxon>
        <taxon>Cuscuta sect. Cleistogrammica</taxon>
    </lineage>
</organism>
<sequence length="77" mass="8628">MTPPDLSAKNRMPQGRPEFSKSGQESIFMFGSYDVMMMLFLPSNIFQLKRGSDSSIVLNNLYIHTALQSSFSCNMVG</sequence>
<name>A0A328E4I2_9ASTE</name>
<proteinExistence type="predicted"/>